<dbReference type="STRING" id="1513271.XM47_07730"/>
<evidence type="ECO:0000313" key="3">
    <source>
        <dbReference type="Proteomes" id="UP000037600"/>
    </source>
</evidence>
<dbReference type="Pfam" id="PF04338">
    <property type="entry name" value="DUF481"/>
    <property type="match status" value="1"/>
</dbReference>
<keyword evidence="3" id="KW-1185">Reference proteome</keyword>
<dbReference type="EMBL" id="LAZL01000010">
    <property type="protein sequence ID" value="KMT65582.1"/>
    <property type="molecule type" value="Genomic_DNA"/>
</dbReference>
<dbReference type="InterPro" id="IPR007433">
    <property type="entry name" value="DUF481"/>
</dbReference>
<gene>
    <name evidence="2" type="ORF">XM47_07730</name>
</gene>
<proteinExistence type="predicted"/>
<dbReference type="OrthoDB" id="5292716at2"/>
<organism evidence="2 3">
    <name type="scientific">Catenovulum maritimum</name>
    <dbReference type="NCBI Taxonomy" id="1513271"/>
    <lineage>
        <taxon>Bacteria</taxon>
        <taxon>Pseudomonadati</taxon>
        <taxon>Pseudomonadota</taxon>
        <taxon>Gammaproteobacteria</taxon>
        <taxon>Alteromonadales</taxon>
        <taxon>Alteromonadaceae</taxon>
        <taxon>Catenovulum</taxon>
    </lineage>
</organism>
<dbReference type="AlphaFoldDB" id="A0A0J8GS88"/>
<reference evidence="2 3" key="1">
    <citation type="submission" date="2015-04" db="EMBL/GenBank/DDBJ databases">
        <title>Draft Genome Sequence of the Novel Agar-Digesting Marine Bacterium Q1.</title>
        <authorList>
            <person name="Li Y."/>
            <person name="Li D."/>
            <person name="Chen G."/>
            <person name="Du Z."/>
        </authorList>
    </citation>
    <scope>NUCLEOTIDE SEQUENCE [LARGE SCALE GENOMIC DNA]</scope>
    <source>
        <strain evidence="2 3">Q1</strain>
    </source>
</reference>
<keyword evidence="1" id="KW-0732">Signal</keyword>
<evidence type="ECO:0000256" key="1">
    <source>
        <dbReference type="SAM" id="SignalP"/>
    </source>
</evidence>
<name>A0A0J8GS88_9ALTE</name>
<sequence>MRILVSTFMAMAAFSSVAAETPKKLAGEVELGIVATSGNTETQSLKGKIAIKHNLENWKNNYQLDALYKKDEVAGVSQTTANKYFLSMQSDYKLNEKHSGLFVYASYQKDKFSGFDYQSAIALGYSDRMFGDDTSFLDYNIGPGYTFAETDDGDKTEAAVLRLAADYEYKLSDTAKFTQTLSTEAAFDSDKNTRSKSETAISAKLMGNLSMKAAYTIIHNSLVPANKDKTDSTTSLTVVYLF</sequence>
<dbReference type="Proteomes" id="UP000037600">
    <property type="component" value="Unassembled WGS sequence"/>
</dbReference>
<evidence type="ECO:0000313" key="2">
    <source>
        <dbReference type="EMBL" id="KMT65582.1"/>
    </source>
</evidence>
<feature type="chain" id="PRO_5005298494" evidence="1">
    <location>
        <begin position="19"/>
        <end position="242"/>
    </location>
</feature>
<comment type="caution">
    <text evidence="2">The sequence shown here is derived from an EMBL/GenBank/DDBJ whole genome shotgun (WGS) entry which is preliminary data.</text>
</comment>
<dbReference type="PATRIC" id="fig|1513271.3.peg.1579"/>
<dbReference type="RefSeq" id="WP_048691364.1">
    <property type="nucleotide sequence ID" value="NZ_KQ130487.1"/>
</dbReference>
<protein>
    <submittedName>
        <fullName evidence="2">Membrane protein</fullName>
    </submittedName>
</protein>
<feature type="signal peptide" evidence="1">
    <location>
        <begin position="1"/>
        <end position="18"/>
    </location>
</feature>
<accession>A0A0J8GS88</accession>